<reference evidence="1 2" key="1">
    <citation type="journal article" date="2012" name="Int. J. Syst. Evol. Microbiol.">
        <title>Shewanella dokdonensis sp. nov., isolated from seawater.</title>
        <authorList>
            <person name="Sung H.R."/>
            <person name="Yoon J.H."/>
            <person name="Ghim S.Y."/>
        </authorList>
    </citation>
    <scope>NUCLEOTIDE SEQUENCE [LARGE SCALE GENOMIC DNA]</scope>
    <source>
        <strain evidence="1 2">DSM 23626</strain>
    </source>
</reference>
<dbReference type="RefSeq" id="WP_213681888.1">
    <property type="nucleotide sequence ID" value="NZ_CP074572.1"/>
</dbReference>
<sequence length="152" mass="17033">MSFIATAPASEGTVTNDGFWPEIDLAALQLTMRLDGTVTAERLQHAAINAMILVNRDLAQWQQRQQDNGYTTLEAVPARTINGSSERQYLYLRAVYCLTKANLSERYSDYDSTAAKQDDGDNLQSTIDDLRRDAAYAIRDLMDITHVTVELI</sequence>
<dbReference type="EMBL" id="CP074572">
    <property type="protein sequence ID" value="QVK23248.1"/>
    <property type="molecule type" value="Genomic_DNA"/>
</dbReference>
<organism evidence="1 2">
    <name type="scientific">Shewanella dokdonensis</name>
    <dbReference type="NCBI Taxonomy" id="712036"/>
    <lineage>
        <taxon>Bacteria</taxon>
        <taxon>Pseudomonadati</taxon>
        <taxon>Pseudomonadota</taxon>
        <taxon>Gammaproteobacteria</taxon>
        <taxon>Alteromonadales</taxon>
        <taxon>Shewanellaceae</taxon>
        <taxon>Shewanella</taxon>
    </lineage>
</organism>
<dbReference type="Proteomes" id="UP000676428">
    <property type="component" value="Chromosome"/>
</dbReference>
<dbReference type="InterPro" id="IPR009225">
    <property type="entry name" value="Phage_head_completion_GpL"/>
</dbReference>
<name>A0ABX8DF68_9GAMM</name>
<gene>
    <name evidence="1" type="ORF">KHX94_19840</name>
</gene>
<evidence type="ECO:0000313" key="2">
    <source>
        <dbReference type="Proteomes" id="UP000676428"/>
    </source>
</evidence>
<protein>
    <submittedName>
        <fullName evidence="1">Head completion/stabilization protein</fullName>
    </submittedName>
</protein>
<proteinExistence type="predicted"/>
<dbReference type="Pfam" id="PF05926">
    <property type="entry name" value="Phage_GPL"/>
    <property type="match status" value="1"/>
</dbReference>
<evidence type="ECO:0000313" key="1">
    <source>
        <dbReference type="EMBL" id="QVK23248.1"/>
    </source>
</evidence>
<keyword evidence="2" id="KW-1185">Reference proteome</keyword>
<accession>A0ABX8DF68</accession>